<dbReference type="AlphaFoldDB" id="A0A2T8KRV9"/>
<proteinExistence type="predicted"/>
<evidence type="ECO:0000313" key="1">
    <source>
        <dbReference type="EMBL" id="PVH64911.1"/>
    </source>
</evidence>
<dbReference type="Gramene" id="PVH64911">
    <property type="protein sequence ID" value="PVH64911"/>
    <property type="gene ID" value="PAHAL_2G382600"/>
</dbReference>
<gene>
    <name evidence="1" type="ORF">PAHAL_2G382600</name>
</gene>
<organism evidence="1">
    <name type="scientific">Panicum hallii</name>
    <dbReference type="NCBI Taxonomy" id="206008"/>
    <lineage>
        <taxon>Eukaryota</taxon>
        <taxon>Viridiplantae</taxon>
        <taxon>Streptophyta</taxon>
        <taxon>Embryophyta</taxon>
        <taxon>Tracheophyta</taxon>
        <taxon>Spermatophyta</taxon>
        <taxon>Magnoliopsida</taxon>
        <taxon>Liliopsida</taxon>
        <taxon>Poales</taxon>
        <taxon>Poaceae</taxon>
        <taxon>PACMAD clade</taxon>
        <taxon>Panicoideae</taxon>
        <taxon>Panicodae</taxon>
        <taxon>Paniceae</taxon>
        <taxon>Panicinae</taxon>
        <taxon>Panicum</taxon>
        <taxon>Panicum sect. Panicum</taxon>
    </lineage>
</organism>
<sequence length="214" mass="25236">MMTFDFVFILHVMKEIMGITDMLCKKLQYKSQDIVNAMDDVATTKRLIQELRDQAIVCPNMKDLYADFIRSQAPNEITVEHHYRYDIFTVAIEQQAQELNCRFSEQATEFLILCTSLDPSDSFSSFNIDKVCSLASKFYPADFLERERANLRCQLQRAFSAMKINKTRRRNKMEDEFLRNCLVLYIEREIEMKVTTYSIIDAFHTVKNRAVKFK</sequence>
<dbReference type="PANTHER" id="PTHR11697">
    <property type="entry name" value="GENERAL TRANSCRIPTION FACTOR 2-RELATED ZINC FINGER PROTEIN"/>
    <property type="match status" value="1"/>
</dbReference>
<reference evidence="1" key="1">
    <citation type="submission" date="2018-04" db="EMBL/GenBank/DDBJ databases">
        <title>WGS assembly of Panicum hallii.</title>
        <authorList>
            <person name="Lovell J."/>
            <person name="Jenkins J."/>
            <person name="Lowry D."/>
            <person name="Mamidi S."/>
            <person name="Sreedasyam A."/>
            <person name="Weng X."/>
            <person name="Barry K."/>
            <person name="Bonette J."/>
            <person name="Campitelli B."/>
            <person name="Daum C."/>
            <person name="Gordon S."/>
            <person name="Gould B."/>
            <person name="Lipzen A."/>
            <person name="Macqueen A."/>
            <person name="Palacio-Mejia J."/>
            <person name="Plott C."/>
            <person name="Shakirov E."/>
            <person name="Shu S."/>
            <person name="Yoshinaga Y."/>
            <person name="Zane M."/>
            <person name="Rokhsar D."/>
            <person name="Grimwood J."/>
            <person name="Schmutz J."/>
            <person name="Juenger T."/>
        </authorList>
    </citation>
    <scope>NUCLEOTIDE SEQUENCE [LARGE SCALE GENOMIC DNA]</scope>
    <source>
        <strain evidence="1">FIL2</strain>
    </source>
</reference>
<dbReference type="PANTHER" id="PTHR11697:SF230">
    <property type="entry name" value="ZINC FINGER, MYM DOMAIN CONTAINING 1"/>
    <property type="match status" value="1"/>
</dbReference>
<evidence type="ECO:0008006" key="2">
    <source>
        <dbReference type="Google" id="ProtNLM"/>
    </source>
</evidence>
<protein>
    <recommendedName>
        <fullName evidence="2">HAT C-terminal dimerisation domain-containing protein</fullName>
    </recommendedName>
</protein>
<name>A0A2T8KRV9_9POAL</name>
<accession>A0A2T8KRV9</accession>
<dbReference type="InterPro" id="IPR055298">
    <property type="entry name" value="AtLOH3-like"/>
</dbReference>
<dbReference type="Proteomes" id="UP000243499">
    <property type="component" value="Chromosome 2"/>
</dbReference>
<dbReference type="EMBL" id="CM008047">
    <property type="protein sequence ID" value="PVH64911.1"/>
    <property type="molecule type" value="Genomic_DNA"/>
</dbReference>